<sequence length="157" mass="16469">MAASAEKDRTRSIIATTEHWTGRLRHGIACGMNSAMMIRQGGWQSWAVWGLLTALLFVALIPRGYMPDVQALRRGALSLTICGLVEPGQGDAKTATHLDQVAACPFGLLPSLSAPTGSVAMPLPRQWGVMAAGIVTALVSGQRVWIAGLGARGPPGL</sequence>
<organism evidence="2 3">
    <name type="scientific">Niveispirillum lacus</name>
    <dbReference type="NCBI Taxonomy" id="1981099"/>
    <lineage>
        <taxon>Bacteria</taxon>
        <taxon>Pseudomonadati</taxon>
        <taxon>Pseudomonadota</taxon>
        <taxon>Alphaproteobacteria</taxon>
        <taxon>Rhodospirillales</taxon>
        <taxon>Azospirillaceae</taxon>
        <taxon>Niveispirillum</taxon>
    </lineage>
</organism>
<evidence type="ECO:0008006" key="4">
    <source>
        <dbReference type="Google" id="ProtNLM"/>
    </source>
</evidence>
<accession>A0A255Z918</accession>
<dbReference type="Proteomes" id="UP000216998">
    <property type="component" value="Unassembled WGS sequence"/>
</dbReference>
<keyword evidence="3" id="KW-1185">Reference proteome</keyword>
<evidence type="ECO:0000256" key="1">
    <source>
        <dbReference type="SAM" id="Phobius"/>
    </source>
</evidence>
<protein>
    <recommendedName>
        <fullName evidence="4">DUF2946 domain-containing protein</fullName>
    </recommendedName>
</protein>
<name>A0A255Z918_9PROT</name>
<dbReference type="AlphaFoldDB" id="A0A255Z918"/>
<gene>
    <name evidence="2" type="ORF">CHU95_01545</name>
</gene>
<evidence type="ECO:0000313" key="2">
    <source>
        <dbReference type="EMBL" id="OYQ37404.1"/>
    </source>
</evidence>
<proteinExistence type="predicted"/>
<keyword evidence="1" id="KW-1133">Transmembrane helix</keyword>
<reference evidence="2 3" key="1">
    <citation type="submission" date="2017-07" db="EMBL/GenBank/DDBJ databases">
        <title>Niveispirillum cyanobacteriorum sp. nov., isolated from cyanobacterial aggregates in a eutrophic lake.</title>
        <authorList>
            <person name="Cai H."/>
        </authorList>
    </citation>
    <scope>NUCLEOTIDE SEQUENCE [LARGE SCALE GENOMIC DNA]</scope>
    <source>
        <strain evidence="3">TH1-14</strain>
    </source>
</reference>
<feature type="transmembrane region" description="Helical" evidence="1">
    <location>
        <begin position="46"/>
        <end position="65"/>
    </location>
</feature>
<dbReference type="EMBL" id="NOXU01000015">
    <property type="protein sequence ID" value="OYQ37404.1"/>
    <property type="molecule type" value="Genomic_DNA"/>
</dbReference>
<keyword evidence="1" id="KW-0812">Transmembrane</keyword>
<evidence type="ECO:0000313" key="3">
    <source>
        <dbReference type="Proteomes" id="UP000216998"/>
    </source>
</evidence>
<comment type="caution">
    <text evidence="2">The sequence shown here is derived from an EMBL/GenBank/DDBJ whole genome shotgun (WGS) entry which is preliminary data.</text>
</comment>
<keyword evidence="1" id="KW-0472">Membrane</keyword>